<evidence type="ECO:0000256" key="1">
    <source>
        <dbReference type="SAM" id="SignalP"/>
    </source>
</evidence>
<evidence type="ECO:0000313" key="3">
    <source>
        <dbReference type="Proteomes" id="UP000277094"/>
    </source>
</evidence>
<keyword evidence="1" id="KW-0732">Signal</keyword>
<feature type="chain" id="PRO_5018121058" evidence="1">
    <location>
        <begin position="30"/>
        <end position="438"/>
    </location>
</feature>
<name>A0A3N0DWA2_9ACTN</name>
<organism evidence="2 3">
    <name type="scientific">Nocardioides marmorisolisilvae</name>
    <dbReference type="NCBI Taxonomy" id="1542737"/>
    <lineage>
        <taxon>Bacteria</taxon>
        <taxon>Bacillati</taxon>
        <taxon>Actinomycetota</taxon>
        <taxon>Actinomycetes</taxon>
        <taxon>Propionibacteriales</taxon>
        <taxon>Nocardioidaceae</taxon>
        <taxon>Nocardioides</taxon>
    </lineage>
</organism>
<dbReference type="Proteomes" id="UP000277094">
    <property type="component" value="Unassembled WGS sequence"/>
</dbReference>
<keyword evidence="3" id="KW-1185">Reference proteome</keyword>
<dbReference type="RefSeq" id="WP_123234395.1">
    <property type="nucleotide sequence ID" value="NZ_RJSG01000002.1"/>
</dbReference>
<evidence type="ECO:0000313" key="2">
    <source>
        <dbReference type="EMBL" id="RNL79892.1"/>
    </source>
</evidence>
<proteinExistence type="predicted"/>
<accession>A0A3N0DWA2</accession>
<reference evidence="2 3" key="1">
    <citation type="submission" date="2018-11" db="EMBL/GenBank/DDBJ databases">
        <authorList>
            <person name="Li F."/>
        </authorList>
    </citation>
    <scope>NUCLEOTIDE SEQUENCE [LARGE SCALE GENOMIC DNA]</scope>
    <source>
        <strain evidence="2 3">KIS18-7</strain>
    </source>
</reference>
<sequence>MRPSLRSLVLALAALLAIGALQPLQSASASDPSRDRSCGWILEPSADRENILFPDLATRYLGAAIPVPLGGYIELKGQFPHARYMSLQTYSTTLQTATNLRDDQINPDPGSTNPFRVGADRNATKRGYTVRIVAGKPPANPPANTLYNNSADGTRSGNGFAYRIYLPDNGTGAFGGVPAPAITLVLATGQRIPLPTCPDPLPDMMPVTDFLAGLGLPDLGLDDLGLGLLAPPTPTFRRYINAAQVYATDVTENKYTSDTLTPLIASLTAQLPSGLGENVDNKYVYAYLSQEYGRVLLLKGKMPTTPKTYYGDATVPAPTEMRYWSMCTANRTTQTYGCVHDQTVQVDQNGYFTIAISTAADRPANATDACGVSWLPWGLDPKGIAYMRNMLPRADFTHAVQNATYGTEKQVLGDYYPKGTYYASPQAFEQAIGCHPHS</sequence>
<comment type="caution">
    <text evidence="2">The sequence shown here is derived from an EMBL/GenBank/DDBJ whole genome shotgun (WGS) entry which is preliminary data.</text>
</comment>
<protein>
    <submittedName>
        <fullName evidence="2">Uncharacterized protein</fullName>
    </submittedName>
</protein>
<dbReference type="AlphaFoldDB" id="A0A3N0DWA2"/>
<dbReference type="OrthoDB" id="9146291at2"/>
<dbReference type="EMBL" id="RJSG01000002">
    <property type="protein sequence ID" value="RNL79892.1"/>
    <property type="molecule type" value="Genomic_DNA"/>
</dbReference>
<feature type="signal peptide" evidence="1">
    <location>
        <begin position="1"/>
        <end position="29"/>
    </location>
</feature>
<gene>
    <name evidence="2" type="ORF">EFL95_13220</name>
</gene>